<feature type="transmembrane region" description="Helical" evidence="1">
    <location>
        <begin position="134"/>
        <end position="153"/>
    </location>
</feature>
<feature type="transmembrane region" description="Helical" evidence="1">
    <location>
        <begin position="107"/>
        <end position="128"/>
    </location>
</feature>
<keyword evidence="3" id="KW-1185">Reference proteome</keyword>
<protein>
    <submittedName>
        <fullName evidence="2">Uncharacterized protein</fullName>
    </submittedName>
</protein>
<dbReference type="AlphaFoldDB" id="A0AAD8GS81"/>
<feature type="transmembrane region" description="Helical" evidence="1">
    <location>
        <begin position="265"/>
        <end position="282"/>
    </location>
</feature>
<feature type="transmembrane region" description="Helical" evidence="1">
    <location>
        <begin position="195"/>
        <end position="216"/>
    </location>
</feature>
<evidence type="ECO:0000313" key="3">
    <source>
        <dbReference type="Proteomes" id="UP001237642"/>
    </source>
</evidence>
<keyword evidence="1" id="KW-0472">Membrane</keyword>
<feature type="transmembrane region" description="Helical" evidence="1">
    <location>
        <begin position="288"/>
        <end position="308"/>
    </location>
</feature>
<name>A0AAD8GS81_9APIA</name>
<feature type="transmembrane region" description="Helical" evidence="1">
    <location>
        <begin position="228"/>
        <end position="245"/>
    </location>
</feature>
<dbReference type="InterPro" id="IPR053258">
    <property type="entry name" value="Ca-permeable_cation_channel"/>
</dbReference>
<evidence type="ECO:0000313" key="2">
    <source>
        <dbReference type="EMBL" id="KAK1353412.1"/>
    </source>
</evidence>
<reference evidence="2" key="1">
    <citation type="submission" date="2023-02" db="EMBL/GenBank/DDBJ databases">
        <title>Genome of toxic invasive species Heracleum sosnowskyi carries increased number of genes despite the absence of recent whole-genome duplications.</title>
        <authorList>
            <person name="Schelkunov M."/>
            <person name="Shtratnikova V."/>
            <person name="Makarenko M."/>
            <person name="Klepikova A."/>
            <person name="Omelchenko D."/>
            <person name="Novikova G."/>
            <person name="Obukhova E."/>
            <person name="Bogdanov V."/>
            <person name="Penin A."/>
            <person name="Logacheva M."/>
        </authorList>
    </citation>
    <scope>NUCLEOTIDE SEQUENCE</scope>
    <source>
        <strain evidence="2">Hsosn_3</strain>
        <tissue evidence="2">Leaf</tissue>
    </source>
</reference>
<accession>A0AAD8GS81</accession>
<dbReference type="PANTHER" id="PTHR34115:SF5">
    <property type="entry name" value="PROTEIN, PUTATIVE-RELATED"/>
    <property type="match status" value="1"/>
</dbReference>
<feature type="transmembrane region" description="Helical" evidence="1">
    <location>
        <begin position="36"/>
        <end position="56"/>
    </location>
</feature>
<dbReference type="Proteomes" id="UP001237642">
    <property type="component" value="Unassembled WGS sequence"/>
</dbReference>
<gene>
    <name evidence="2" type="ORF">POM88_052547</name>
</gene>
<organism evidence="2 3">
    <name type="scientific">Heracleum sosnowskyi</name>
    <dbReference type="NCBI Taxonomy" id="360622"/>
    <lineage>
        <taxon>Eukaryota</taxon>
        <taxon>Viridiplantae</taxon>
        <taxon>Streptophyta</taxon>
        <taxon>Embryophyta</taxon>
        <taxon>Tracheophyta</taxon>
        <taxon>Spermatophyta</taxon>
        <taxon>Magnoliopsida</taxon>
        <taxon>eudicotyledons</taxon>
        <taxon>Gunneridae</taxon>
        <taxon>Pentapetalae</taxon>
        <taxon>asterids</taxon>
        <taxon>campanulids</taxon>
        <taxon>Apiales</taxon>
        <taxon>Apiaceae</taxon>
        <taxon>Apioideae</taxon>
        <taxon>apioid superclade</taxon>
        <taxon>Tordylieae</taxon>
        <taxon>Tordyliinae</taxon>
        <taxon>Heracleum</taxon>
    </lineage>
</organism>
<dbReference type="EMBL" id="JAUIZM010000013">
    <property type="protein sequence ID" value="KAK1353412.1"/>
    <property type="molecule type" value="Genomic_DNA"/>
</dbReference>
<sequence>MSSPSHQFIVNNFPTQLNVTFFNVTPSSAKESGNHVTVGIFGIAASVLLTALKLKYQSRTDSPFQDHPKAMAIAMTSLLIFCLGCDVEQYFSTSRHFSTTAVVVHHVLRLLGFISLASLASVIFSTSTNSVPSLIVYLIFPWFFSARFVLHWIQNKNLYGNRGANSFVNNSNAQFNVAFINMTPLPAIERGNHGIVSIFGITVSVLLTALQLKYQARSDSPFQDHPKAMAIAISSLLIFCMGCDLEQIFVSPRRFSTSATMLHHVLRLLGFTSLASLAYIIFSTSSSSIPLLIVFLIFTWFFLTRFVLHWLQNNNLHGGRGANHLCTSHPHFAFNQNLDYIDSLPINHTAPANLV</sequence>
<keyword evidence="1" id="KW-1133">Transmembrane helix</keyword>
<proteinExistence type="predicted"/>
<evidence type="ECO:0000256" key="1">
    <source>
        <dbReference type="SAM" id="Phobius"/>
    </source>
</evidence>
<keyword evidence="1" id="KW-0812">Transmembrane</keyword>
<dbReference type="PANTHER" id="PTHR34115">
    <property type="entry name" value="PROTEIN, PUTATIVE-RELATED"/>
    <property type="match status" value="1"/>
</dbReference>
<reference evidence="2" key="2">
    <citation type="submission" date="2023-05" db="EMBL/GenBank/DDBJ databases">
        <authorList>
            <person name="Schelkunov M.I."/>
        </authorList>
    </citation>
    <scope>NUCLEOTIDE SEQUENCE</scope>
    <source>
        <strain evidence="2">Hsosn_3</strain>
        <tissue evidence="2">Leaf</tissue>
    </source>
</reference>
<comment type="caution">
    <text evidence="2">The sequence shown here is derived from an EMBL/GenBank/DDBJ whole genome shotgun (WGS) entry which is preliminary data.</text>
</comment>